<evidence type="ECO:0000313" key="9">
    <source>
        <dbReference type="EMBL" id="OHX14623.1"/>
    </source>
</evidence>
<evidence type="ECO:0000313" key="10">
    <source>
        <dbReference type="Proteomes" id="UP000180088"/>
    </source>
</evidence>
<feature type="transmembrane region" description="Helical" evidence="6">
    <location>
        <begin position="297"/>
        <end position="320"/>
    </location>
</feature>
<comment type="caution">
    <text evidence="9">The sequence shown here is derived from an EMBL/GenBank/DDBJ whole genome shotgun (WGS) entry which is preliminary data.</text>
</comment>
<dbReference type="CDD" id="cd18774">
    <property type="entry name" value="PDC2_HK_sensor"/>
    <property type="match status" value="1"/>
</dbReference>
<dbReference type="Gene3D" id="6.10.340.10">
    <property type="match status" value="1"/>
</dbReference>
<feature type="domain" description="GGDEF" evidence="8">
    <location>
        <begin position="401"/>
        <end position="535"/>
    </location>
</feature>
<dbReference type="STRING" id="1903179.BI347_14740"/>
<gene>
    <name evidence="9" type="ORF">BI347_14740</name>
</gene>
<dbReference type="EMBL" id="MKCS01000001">
    <property type="protein sequence ID" value="OHX14623.1"/>
    <property type="molecule type" value="Genomic_DNA"/>
</dbReference>
<keyword evidence="5 6" id="KW-0472">Membrane</keyword>
<dbReference type="CDD" id="cd12914">
    <property type="entry name" value="PDC1_DGC_like"/>
    <property type="match status" value="1"/>
</dbReference>
<keyword evidence="4 6" id="KW-1133">Transmembrane helix</keyword>
<dbReference type="PANTHER" id="PTHR46663:SF2">
    <property type="entry name" value="GGDEF DOMAIN-CONTAINING PROTEIN"/>
    <property type="match status" value="1"/>
</dbReference>
<dbReference type="InterPro" id="IPR029787">
    <property type="entry name" value="Nucleotide_cyclase"/>
</dbReference>
<reference evidence="9 10" key="1">
    <citation type="submission" date="2016-09" db="EMBL/GenBank/DDBJ databases">
        <title>Chromobacterium muskegensis sp. nov., an insecticidal bacterium isolated from Sphagnum bogs.</title>
        <authorList>
            <person name="Sparks M.E."/>
            <person name="Blackburn M.B."/>
            <person name="Gundersen-Rindal D.E."/>
            <person name="Mitchell A."/>
            <person name="Farrar R."/>
            <person name="Kuhar D."/>
        </authorList>
    </citation>
    <scope>NUCLEOTIDE SEQUENCE [LARGE SCALE GENOMIC DNA]</scope>
    <source>
        <strain evidence="9 10">37-2</strain>
    </source>
</reference>
<keyword evidence="2" id="KW-1003">Cell membrane</keyword>
<dbReference type="CDD" id="cd06225">
    <property type="entry name" value="HAMP"/>
    <property type="match status" value="1"/>
</dbReference>
<dbReference type="FunFam" id="3.30.70.270:FF:000001">
    <property type="entry name" value="Diguanylate cyclase domain protein"/>
    <property type="match status" value="1"/>
</dbReference>
<dbReference type="AlphaFoldDB" id="A0A1S1X579"/>
<dbReference type="NCBIfam" id="TIGR00254">
    <property type="entry name" value="GGDEF"/>
    <property type="match status" value="1"/>
</dbReference>
<dbReference type="InterPro" id="IPR000160">
    <property type="entry name" value="GGDEF_dom"/>
</dbReference>
<protein>
    <submittedName>
        <fullName evidence="9">Diguanylate cyclase</fullName>
    </submittedName>
</protein>
<dbReference type="InterPro" id="IPR052163">
    <property type="entry name" value="DGC-Regulatory_Protein"/>
</dbReference>
<dbReference type="Pfam" id="PF00990">
    <property type="entry name" value="GGDEF"/>
    <property type="match status" value="1"/>
</dbReference>
<accession>A0A1S1X579</accession>
<dbReference type="Gene3D" id="3.30.70.270">
    <property type="match status" value="1"/>
</dbReference>
<dbReference type="GO" id="GO:0003824">
    <property type="term" value="F:catalytic activity"/>
    <property type="evidence" value="ECO:0007669"/>
    <property type="project" value="UniProtKB-ARBA"/>
</dbReference>
<feature type="transmembrane region" description="Helical" evidence="6">
    <location>
        <begin position="12"/>
        <end position="32"/>
    </location>
</feature>
<dbReference type="Pfam" id="PF02743">
    <property type="entry name" value="dCache_1"/>
    <property type="match status" value="1"/>
</dbReference>
<dbReference type="InterPro" id="IPR003660">
    <property type="entry name" value="HAMP_dom"/>
</dbReference>
<keyword evidence="3 6" id="KW-0812">Transmembrane</keyword>
<dbReference type="InterPro" id="IPR043128">
    <property type="entry name" value="Rev_trsase/Diguanyl_cyclase"/>
</dbReference>
<proteinExistence type="predicted"/>
<dbReference type="SMART" id="SM00304">
    <property type="entry name" value="HAMP"/>
    <property type="match status" value="1"/>
</dbReference>
<dbReference type="GO" id="GO:0005886">
    <property type="term" value="C:plasma membrane"/>
    <property type="evidence" value="ECO:0007669"/>
    <property type="project" value="UniProtKB-SubCell"/>
</dbReference>
<feature type="domain" description="HAMP" evidence="7">
    <location>
        <begin position="312"/>
        <end position="365"/>
    </location>
</feature>
<dbReference type="PROSITE" id="PS50887">
    <property type="entry name" value="GGDEF"/>
    <property type="match status" value="1"/>
</dbReference>
<dbReference type="Gene3D" id="3.30.450.20">
    <property type="entry name" value="PAS domain"/>
    <property type="match status" value="1"/>
</dbReference>
<dbReference type="RefSeq" id="WP_071116188.1">
    <property type="nucleotide sequence ID" value="NZ_MKCS01000001.1"/>
</dbReference>
<evidence type="ECO:0000256" key="2">
    <source>
        <dbReference type="ARBA" id="ARBA00022475"/>
    </source>
</evidence>
<evidence type="ECO:0000256" key="6">
    <source>
        <dbReference type="SAM" id="Phobius"/>
    </source>
</evidence>
<dbReference type="CDD" id="cd01949">
    <property type="entry name" value="GGDEF"/>
    <property type="match status" value="1"/>
</dbReference>
<dbReference type="OrthoDB" id="9812260at2"/>
<dbReference type="SUPFAM" id="SSF158472">
    <property type="entry name" value="HAMP domain-like"/>
    <property type="match status" value="1"/>
</dbReference>
<evidence type="ECO:0000256" key="4">
    <source>
        <dbReference type="ARBA" id="ARBA00022989"/>
    </source>
</evidence>
<comment type="subcellular location">
    <subcellularLocation>
        <location evidence="1">Cell membrane</location>
        <topology evidence="1">Multi-pass membrane protein</topology>
    </subcellularLocation>
</comment>
<sequence>MILGRILDSIAIRLMALAMLVVLTGSFTRYYALSNFLYEDLGKVVESQQLMLANYVARDINDKISQREDLLIHLAMVLPPELLNRPPQLRNWLKEHYQYQPLFSVGLFVVGPDGRAIADYPPRPDRLIVGYGDRDYIRAALRGQPYIGRAVVGRISRVPVLPIAAPILGADKKVKAALVGVTALAAPNFLDLLQHTHIGNHIDSFLLISPRDRQFVSSSQPDMILQPLPPPGVNLLHDKAMAGFRGAGITTNAKGEEEVSAIASVPRAGWFVVARLPSSEAFATVERVKSFTLRNTIAALAAFTVICGGGLYIVLRPLFLAARHADRMTRGELPMEPMPIQRNDEVGHLIAAFNRLLHKLNDQQEELARMAHHDSLTGLPNRSLLSDRLHMALAQAQRKRCGVALLFMDLDGFKLINDNLGHRAGDKVLWQVAQRLSNVVRQTDTLARIGGDEFVLLLSDLDDNAEEIANTVAQKCIAVFDAPFLIAGNACTLGISIGIALGDGLSTSDSLLQAADQAMYHVKKSGHSGSEIIRI</sequence>
<dbReference type="SMART" id="SM00267">
    <property type="entry name" value="GGDEF"/>
    <property type="match status" value="1"/>
</dbReference>
<organism evidence="9 10">
    <name type="scientific">Chromobacterium sphagni</name>
    <dbReference type="NCBI Taxonomy" id="1903179"/>
    <lineage>
        <taxon>Bacteria</taxon>
        <taxon>Pseudomonadati</taxon>
        <taxon>Pseudomonadota</taxon>
        <taxon>Betaproteobacteria</taxon>
        <taxon>Neisseriales</taxon>
        <taxon>Chromobacteriaceae</taxon>
        <taxon>Chromobacterium</taxon>
    </lineage>
</organism>
<dbReference type="SUPFAM" id="SSF55073">
    <property type="entry name" value="Nucleotide cyclase"/>
    <property type="match status" value="1"/>
</dbReference>
<dbReference type="Pfam" id="PF00672">
    <property type="entry name" value="HAMP"/>
    <property type="match status" value="1"/>
</dbReference>
<dbReference type="PROSITE" id="PS50885">
    <property type="entry name" value="HAMP"/>
    <property type="match status" value="1"/>
</dbReference>
<evidence type="ECO:0000256" key="5">
    <source>
        <dbReference type="ARBA" id="ARBA00023136"/>
    </source>
</evidence>
<evidence type="ECO:0000259" key="8">
    <source>
        <dbReference type="PROSITE" id="PS50887"/>
    </source>
</evidence>
<evidence type="ECO:0000256" key="1">
    <source>
        <dbReference type="ARBA" id="ARBA00004651"/>
    </source>
</evidence>
<evidence type="ECO:0000259" key="7">
    <source>
        <dbReference type="PROSITE" id="PS50885"/>
    </source>
</evidence>
<evidence type="ECO:0000256" key="3">
    <source>
        <dbReference type="ARBA" id="ARBA00022692"/>
    </source>
</evidence>
<dbReference type="PANTHER" id="PTHR46663">
    <property type="entry name" value="DIGUANYLATE CYCLASE DGCT-RELATED"/>
    <property type="match status" value="1"/>
</dbReference>
<dbReference type="GO" id="GO:0007165">
    <property type="term" value="P:signal transduction"/>
    <property type="evidence" value="ECO:0007669"/>
    <property type="project" value="InterPro"/>
</dbReference>
<dbReference type="Proteomes" id="UP000180088">
    <property type="component" value="Unassembled WGS sequence"/>
</dbReference>
<name>A0A1S1X579_9NEIS</name>
<dbReference type="InterPro" id="IPR033479">
    <property type="entry name" value="dCache_1"/>
</dbReference>